<dbReference type="EMBL" id="JAPUFD010000013">
    <property type="protein sequence ID" value="MDI1491205.1"/>
    <property type="molecule type" value="Genomic_DNA"/>
</dbReference>
<keyword evidence="2" id="KW-0808">Transferase</keyword>
<evidence type="ECO:0000259" key="3">
    <source>
        <dbReference type="Pfam" id="PF13649"/>
    </source>
</evidence>
<dbReference type="PANTHER" id="PTHR44942:SF4">
    <property type="entry name" value="METHYLTRANSFERASE TYPE 11 DOMAIN-CONTAINING PROTEIN"/>
    <property type="match status" value="1"/>
</dbReference>
<sequence length="268" mass="29637">MASISQASIDGFAKSASYDTHRPSYPTDAVELLLKKLGVVGIDGVHILDLAAGTGKFTEILAQRPERFNIVAVEPHDDMAAVLREKQLKNVDIRSGEARNIPAEDQSFDAVIAAQVCLGEKPATQNLLRSYVEYDAILVLPLHEKWREVFEKQLETTPFAILTAADPLFTLPLGGETVPFRHWLAPSALWDRYRTLSQFAALREEELQVVFANPSHSRSLRDSLKIQTLQDMVQQAITGDDVERNDHGELSIHGQTMLAWTSAVPGGP</sequence>
<comment type="caution">
    <text evidence="4">The sequence shown here is derived from an EMBL/GenBank/DDBJ whole genome shotgun (WGS) entry which is preliminary data.</text>
</comment>
<feature type="domain" description="Methyltransferase" evidence="3">
    <location>
        <begin position="47"/>
        <end position="129"/>
    </location>
</feature>
<evidence type="ECO:0000313" key="5">
    <source>
        <dbReference type="Proteomes" id="UP001161017"/>
    </source>
</evidence>
<reference evidence="4" key="1">
    <citation type="journal article" date="2023" name="Genome Biol. Evol.">
        <title>First Whole Genome Sequence and Flow Cytometry Genome Size Data for the Lichen-Forming Fungus Ramalina farinacea (Ascomycota).</title>
        <authorList>
            <person name="Llewellyn T."/>
            <person name="Mian S."/>
            <person name="Hill R."/>
            <person name="Leitch I.J."/>
            <person name="Gaya E."/>
        </authorList>
    </citation>
    <scope>NUCLEOTIDE SEQUENCE</scope>
    <source>
        <strain evidence="4">LIQ254RAFAR</strain>
    </source>
</reference>
<accession>A0AA43TYQ2</accession>
<dbReference type="GO" id="GO:0008168">
    <property type="term" value="F:methyltransferase activity"/>
    <property type="evidence" value="ECO:0007669"/>
    <property type="project" value="UniProtKB-KW"/>
</dbReference>
<evidence type="ECO:0000256" key="1">
    <source>
        <dbReference type="ARBA" id="ARBA00022603"/>
    </source>
</evidence>
<dbReference type="CDD" id="cd02440">
    <property type="entry name" value="AdoMet_MTases"/>
    <property type="match status" value="1"/>
</dbReference>
<dbReference type="Gene3D" id="3.40.50.150">
    <property type="entry name" value="Vaccinia Virus protein VP39"/>
    <property type="match status" value="1"/>
</dbReference>
<keyword evidence="1" id="KW-0489">Methyltransferase</keyword>
<dbReference type="InterPro" id="IPR041698">
    <property type="entry name" value="Methyltransf_25"/>
</dbReference>
<organism evidence="4 5">
    <name type="scientific">Ramalina farinacea</name>
    <dbReference type="NCBI Taxonomy" id="258253"/>
    <lineage>
        <taxon>Eukaryota</taxon>
        <taxon>Fungi</taxon>
        <taxon>Dikarya</taxon>
        <taxon>Ascomycota</taxon>
        <taxon>Pezizomycotina</taxon>
        <taxon>Lecanoromycetes</taxon>
        <taxon>OSLEUM clade</taxon>
        <taxon>Lecanoromycetidae</taxon>
        <taxon>Lecanorales</taxon>
        <taxon>Lecanorineae</taxon>
        <taxon>Ramalinaceae</taxon>
        <taxon>Ramalina</taxon>
    </lineage>
</organism>
<dbReference type="Proteomes" id="UP001161017">
    <property type="component" value="Unassembled WGS sequence"/>
</dbReference>
<dbReference type="Pfam" id="PF13649">
    <property type="entry name" value="Methyltransf_25"/>
    <property type="match status" value="1"/>
</dbReference>
<dbReference type="InterPro" id="IPR051052">
    <property type="entry name" value="Diverse_substrate_MTase"/>
</dbReference>
<protein>
    <recommendedName>
        <fullName evidence="3">Methyltransferase domain-containing protein</fullName>
    </recommendedName>
</protein>
<dbReference type="PANTHER" id="PTHR44942">
    <property type="entry name" value="METHYLTRANSF_11 DOMAIN-CONTAINING PROTEIN"/>
    <property type="match status" value="1"/>
</dbReference>
<evidence type="ECO:0000313" key="4">
    <source>
        <dbReference type="EMBL" id="MDI1491205.1"/>
    </source>
</evidence>
<dbReference type="GO" id="GO:0032259">
    <property type="term" value="P:methylation"/>
    <property type="evidence" value="ECO:0007669"/>
    <property type="project" value="UniProtKB-KW"/>
</dbReference>
<dbReference type="AlphaFoldDB" id="A0AA43TYQ2"/>
<dbReference type="SUPFAM" id="SSF53335">
    <property type="entry name" value="S-adenosyl-L-methionine-dependent methyltransferases"/>
    <property type="match status" value="1"/>
</dbReference>
<name>A0AA43TYQ2_9LECA</name>
<dbReference type="InterPro" id="IPR029063">
    <property type="entry name" value="SAM-dependent_MTases_sf"/>
</dbReference>
<gene>
    <name evidence="4" type="ORF">OHK93_002412</name>
</gene>
<evidence type="ECO:0000256" key="2">
    <source>
        <dbReference type="ARBA" id="ARBA00022679"/>
    </source>
</evidence>
<proteinExistence type="predicted"/>
<keyword evidence="5" id="KW-1185">Reference proteome</keyword>